<dbReference type="SMART" id="SM00191">
    <property type="entry name" value="Int_alpha"/>
    <property type="match status" value="3"/>
</dbReference>
<dbReference type="InterPro" id="IPR013519">
    <property type="entry name" value="Int_alpha_beta-p"/>
</dbReference>
<evidence type="ECO:0000256" key="3">
    <source>
        <dbReference type="ARBA" id="ARBA00023180"/>
    </source>
</evidence>
<dbReference type="SUPFAM" id="SSF51126">
    <property type="entry name" value="Pectin lyase-like"/>
    <property type="match status" value="1"/>
</dbReference>
<reference evidence="5 6" key="1">
    <citation type="submission" date="2019-05" db="EMBL/GenBank/DDBJ databases">
        <authorList>
            <consortium name="Science for Life Laboratories"/>
        </authorList>
    </citation>
    <scope>NUCLEOTIDE SEQUENCE [LARGE SCALE GENOMIC DNA]</scope>
    <source>
        <strain evidence="5">Soil9</strain>
    </source>
</reference>
<dbReference type="KEGG" id="gms:SOIL9_72990"/>
<keyword evidence="6" id="KW-1185">Reference proteome</keyword>
<dbReference type="Gene3D" id="2.130.10.130">
    <property type="entry name" value="Integrin alpha, N-terminal"/>
    <property type="match status" value="2"/>
</dbReference>
<dbReference type="InterPro" id="IPR011050">
    <property type="entry name" value="Pectin_lyase_fold/virulence"/>
</dbReference>
<dbReference type="Pfam" id="PF12951">
    <property type="entry name" value="PATR"/>
    <property type="match status" value="7"/>
</dbReference>
<evidence type="ECO:0000259" key="4">
    <source>
        <dbReference type="Pfam" id="PF16640"/>
    </source>
</evidence>
<evidence type="ECO:0000256" key="2">
    <source>
        <dbReference type="ARBA" id="ARBA00022737"/>
    </source>
</evidence>
<evidence type="ECO:0000256" key="1">
    <source>
        <dbReference type="ARBA" id="ARBA00022729"/>
    </source>
</evidence>
<dbReference type="InterPro" id="IPR032109">
    <property type="entry name" value="Big_3_5"/>
</dbReference>
<dbReference type="PANTHER" id="PTHR13412:SF0">
    <property type="entry name" value="T-CELL IMMUNOMODULATORY PROTEIN"/>
    <property type="match status" value="1"/>
</dbReference>
<organism evidence="5 6">
    <name type="scientific">Gemmata massiliana</name>
    <dbReference type="NCBI Taxonomy" id="1210884"/>
    <lineage>
        <taxon>Bacteria</taxon>
        <taxon>Pseudomonadati</taxon>
        <taxon>Planctomycetota</taxon>
        <taxon>Planctomycetia</taxon>
        <taxon>Gemmatales</taxon>
        <taxon>Gemmataceae</taxon>
        <taxon>Gemmata</taxon>
    </lineage>
</organism>
<dbReference type="Pfam" id="PF01839">
    <property type="entry name" value="FG-GAP"/>
    <property type="match status" value="2"/>
</dbReference>
<keyword evidence="3" id="KW-0325">Glycoprotein</keyword>
<feature type="domain" description="Bacterial Ig-like" evidence="4">
    <location>
        <begin position="1181"/>
        <end position="1262"/>
    </location>
</feature>
<dbReference type="InterPro" id="IPR013425">
    <property type="entry name" value="Autotrns_rpt"/>
</dbReference>
<dbReference type="Pfam" id="PF13517">
    <property type="entry name" value="FG-GAP_3"/>
    <property type="match status" value="1"/>
</dbReference>
<dbReference type="PANTHER" id="PTHR13412">
    <property type="entry name" value="T-CELL IMMUNOMODULATORY PROTEIN HOMOLOG"/>
    <property type="match status" value="1"/>
</dbReference>
<keyword evidence="2" id="KW-0677">Repeat</keyword>
<dbReference type="Proteomes" id="UP000464178">
    <property type="component" value="Chromosome"/>
</dbReference>
<dbReference type="InterPro" id="IPR028994">
    <property type="entry name" value="Integrin_alpha_N"/>
</dbReference>
<evidence type="ECO:0000313" key="6">
    <source>
        <dbReference type="Proteomes" id="UP000464178"/>
    </source>
</evidence>
<dbReference type="Pfam" id="PF16640">
    <property type="entry name" value="Big_3_5"/>
    <property type="match status" value="2"/>
</dbReference>
<dbReference type="InterPro" id="IPR013517">
    <property type="entry name" value="FG-GAP"/>
</dbReference>
<dbReference type="InterPro" id="IPR013783">
    <property type="entry name" value="Ig-like_fold"/>
</dbReference>
<gene>
    <name evidence="5" type="ORF">SOIL9_72990</name>
</gene>
<name>A0A6P2DKE7_9BACT</name>
<evidence type="ECO:0000313" key="5">
    <source>
        <dbReference type="EMBL" id="VTS03090.1"/>
    </source>
</evidence>
<dbReference type="SUPFAM" id="SSF69318">
    <property type="entry name" value="Integrin alpha N-terminal domain"/>
    <property type="match status" value="1"/>
</dbReference>
<protein>
    <recommendedName>
        <fullName evidence="4">Bacterial Ig-like domain-containing protein</fullName>
    </recommendedName>
</protein>
<dbReference type="NCBIfam" id="TIGR02601">
    <property type="entry name" value="autotrns_rpt"/>
    <property type="match status" value="4"/>
</dbReference>
<sequence length="1679" mass="167068">MAPSWLRQLFKKRFVGQGACAPIQPALMVEALEDRALMAVAIWTGAAIPAPTTGHNSALWSDSLNWQNGYRPQTGDDVIFPAVSGANKPPAAIVNNAFVFPNGTHVPGGTLANSIIDGNYTIGDLQINDDNYHIDALSANTTLRINGRIISNIPQALGSLTGLSLIGPTFATGGISNLRIQLNGLNQEIRSDNIGVLYITADIVNPTSGAGGLLKRGTGTIGLSGNNTFTGAVRVNEGILAVASDNALGSTILGAAVDAGATMALTNGATISDSLDLVGDGVGGLGALRGIIDPYLTFQAPSTVPFGGGTWSGGIALIGNVTIGTDSGATVDVDTTGISGSGNLTKVGFDTLRLFTGNTYGGNTLIRQGAITIFDSNALSPNPLFSTTVFDGATLRVGNGLTVGETLFLNGAGFFFDAAGRPRGALSLFQNGAASEWTGTITLLSASSFGAALNAELLLSGPMGGAFAFTKVDQGNIRIARNNSATGVPTGFAPFTGSTFVNNGTLEIADALALGNTGTVTVNSTTGTSGAVGTLQIEGNYTFARPLVLNGVGFNTVGAVHVVNPAAGGTSAITFSSTVTLGSAASLKIDGGDALSITGVIRDGSVPAGGVIPSLEKTGAGTLTLAGNNTYLGSTALREGLTIITSNQSLGGANGAGTRVFNGAALQIPSAITMTEDLTLSGTGISGGGVLLVGAGTSQITGLITLLGVNTTQADINVAAGGSLTFAGVVSGDADLHKIGAGELRLAGTASNTFLTTTFVDDGRLTLAKPAGLIALGGQVFVGDTTGANNSAELRLEAHNQIPESVSAVTIIVTVREDGVFNLNGFNESLGALTLQGGEITTGTGTLILASNVNVTNSAETAKISGNLSLGAAARTFNVFNGASATDLQIDAVINNGPGITLTGGGTLVLGGANTYTGPTNVAQGVLRLGASNVLPDTTTVVLGNGTTLDVNGFTDGIVAVTGGASTTLALGAGALAVGASNGTSTFGGVITGTAASVLTKIGIGTLTLSGASPVFTGKTIVAAGTVLVNANQGAAQVTVQSGATLGGSGTVGAITVEAGGQLSPGQSPAILSANGIVTLSRGAFFVVEATGTTVGTQYDQLAVTGTANLNNATLVFNPSFTPALNDSFTILTATSVSGIFSGLIDGATFTFGTRVYRINYTATDVTITALALASTATIQSSTNPSLPGQSVTFTFTIAPAAAGDPAPTGTIQFYDNGVAIGGSVALTPTGTNQASASVTTALLTNGSHNITATYTSTNGYQDLIQGDVVLVQAVTVASTVTLQALNGPSVFGDTVGFVARVAQQSGLAVPTGTVTFINSTTGEVLGVVALDATGGAAFSTSTLRAGTSIISAVYSGDSFYRSGSGTATQIVDRQSRIVIGTDAGPQATVQIFDPRTGALLRVLTPFDGYTLGVKVATGDVNGDGIDDVIVSAGAGAPGGHVKVYNGADYSELVSFFTFVGYTGGVNIAAGDVNGDGFDDIIVGTAIANDHVKAFSGRNPADTLLSFFAYGGGNPVGVTVAAGDVNGDGLADVITGSATFAGHVKAFSGQSNGQILGSYFAYGAGYLGGIYVAAGDLDGDGRDEIITGATNAPHVKALDALTGAERQSFIAYPGATFGVRVGAIDRDGDRLADILTGAGGSAPHVKIFDGQTLDLLDSFLAVPPNQSPSPGIFVGGSTK</sequence>
<dbReference type="InterPro" id="IPR024881">
    <property type="entry name" value="Tip"/>
</dbReference>
<proteinExistence type="predicted"/>
<keyword evidence="1" id="KW-0732">Signal</keyword>
<dbReference type="Gene3D" id="2.60.40.10">
    <property type="entry name" value="Immunoglobulins"/>
    <property type="match status" value="1"/>
</dbReference>
<accession>A0A6P2DKE7</accession>
<dbReference type="EMBL" id="LR593886">
    <property type="protein sequence ID" value="VTS03090.1"/>
    <property type="molecule type" value="Genomic_DNA"/>
</dbReference>
<dbReference type="RefSeq" id="WP_162672926.1">
    <property type="nucleotide sequence ID" value="NZ_LR593886.1"/>
</dbReference>
<feature type="domain" description="Bacterial Ig-like" evidence="4">
    <location>
        <begin position="1287"/>
        <end position="1370"/>
    </location>
</feature>